<evidence type="ECO:0000313" key="10">
    <source>
        <dbReference type="EMBL" id="ANO50321.1"/>
    </source>
</evidence>
<dbReference type="InterPro" id="IPR016476">
    <property type="entry name" value="SH3_dom_pro"/>
</dbReference>
<dbReference type="AlphaFoldDB" id="A0A193LD06"/>
<feature type="transmembrane region" description="Helical" evidence="7">
    <location>
        <begin position="161"/>
        <end position="182"/>
    </location>
</feature>
<keyword evidence="3 8" id="KW-0732">Signal</keyword>
<accession>A0A193LD06</accession>
<dbReference type="KEGG" id="woc:BA177_03015"/>
<feature type="domain" description="SH3b" evidence="9">
    <location>
        <begin position="19"/>
        <end position="83"/>
    </location>
</feature>
<keyword evidence="4 7" id="KW-1133">Transmembrane helix</keyword>
<evidence type="ECO:0000256" key="1">
    <source>
        <dbReference type="ARBA" id="ARBA00004167"/>
    </source>
</evidence>
<evidence type="ECO:0000256" key="2">
    <source>
        <dbReference type="ARBA" id="ARBA00022692"/>
    </source>
</evidence>
<dbReference type="EMBL" id="CP016268">
    <property type="protein sequence ID" value="ANO50321.1"/>
    <property type="molecule type" value="Genomic_DNA"/>
</dbReference>
<evidence type="ECO:0000259" key="9">
    <source>
        <dbReference type="SMART" id="SM00287"/>
    </source>
</evidence>
<evidence type="ECO:0000256" key="4">
    <source>
        <dbReference type="ARBA" id="ARBA00022989"/>
    </source>
</evidence>
<sequence>MRLLTCLLLLALCPLTALAETAYITDQLRLGLHRAADTSDRAFRTLESGQELEIISRDRNYANVRLPDGTVGYVKAAYLVSDKPAKLIVNEAQAESGRLQEELTRLQASFAQPAATIASLEKSLDESSASLAQTRQQLDELTEQNEEYVARFSKYKYSLPLTWVSGALLVCLLAGFLGGLWWTDYRSRKRHGGIRIY</sequence>
<keyword evidence="6" id="KW-0175">Coiled coil</keyword>
<feature type="coiled-coil region" evidence="6">
    <location>
        <begin position="89"/>
        <end position="151"/>
    </location>
</feature>
<dbReference type="RefSeq" id="WP_068612668.1">
    <property type="nucleotide sequence ID" value="NZ_CP016268.1"/>
</dbReference>
<dbReference type="NCBIfam" id="TIGR04211">
    <property type="entry name" value="SH3_and_anchor"/>
    <property type="match status" value="1"/>
</dbReference>
<evidence type="ECO:0000313" key="11">
    <source>
        <dbReference type="Proteomes" id="UP000092695"/>
    </source>
</evidence>
<dbReference type="Pfam" id="PF08239">
    <property type="entry name" value="SH3_3"/>
    <property type="match status" value="1"/>
</dbReference>
<evidence type="ECO:0000256" key="3">
    <source>
        <dbReference type="ARBA" id="ARBA00022729"/>
    </source>
</evidence>
<proteinExistence type="predicted"/>
<organism evidence="10 11">
    <name type="scientific">Woeseia oceani</name>
    <dbReference type="NCBI Taxonomy" id="1548547"/>
    <lineage>
        <taxon>Bacteria</taxon>
        <taxon>Pseudomonadati</taxon>
        <taxon>Pseudomonadota</taxon>
        <taxon>Gammaproteobacteria</taxon>
        <taxon>Woeseiales</taxon>
        <taxon>Woeseiaceae</taxon>
        <taxon>Woeseia</taxon>
    </lineage>
</organism>
<evidence type="ECO:0000256" key="6">
    <source>
        <dbReference type="SAM" id="Coils"/>
    </source>
</evidence>
<evidence type="ECO:0000256" key="8">
    <source>
        <dbReference type="SAM" id="SignalP"/>
    </source>
</evidence>
<protein>
    <recommendedName>
        <fullName evidence="9">SH3b domain-containing protein</fullName>
    </recommendedName>
</protein>
<dbReference type="InterPro" id="IPR003646">
    <property type="entry name" value="SH3-like_bac-type"/>
</dbReference>
<dbReference type="STRING" id="1548547.BA177_03015"/>
<gene>
    <name evidence="10" type="ORF">BA177_03015</name>
</gene>
<evidence type="ECO:0000256" key="7">
    <source>
        <dbReference type="SAM" id="Phobius"/>
    </source>
</evidence>
<evidence type="ECO:0000256" key="5">
    <source>
        <dbReference type="ARBA" id="ARBA00023136"/>
    </source>
</evidence>
<feature type="signal peptide" evidence="8">
    <location>
        <begin position="1"/>
        <end position="19"/>
    </location>
</feature>
<comment type="subcellular location">
    <subcellularLocation>
        <location evidence="1">Membrane</location>
        <topology evidence="1">Single-pass membrane protein</topology>
    </subcellularLocation>
</comment>
<dbReference type="Gene3D" id="2.30.30.40">
    <property type="entry name" value="SH3 Domains"/>
    <property type="match status" value="1"/>
</dbReference>
<dbReference type="GO" id="GO:0016020">
    <property type="term" value="C:membrane"/>
    <property type="evidence" value="ECO:0007669"/>
    <property type="project" value="UniProtKB-SubCell"/>
</dbReference>
<keyword evidence="5 7" id="KW-0472">Membrane</keyword>
<feature type="chain" id="PRO_5008260072" description="SH3b domain-containing protein" evidence="8">
    <location>
        <begin position="20"/>
        <end position="197"/>
    </location>
</feature>
<dbReference type="SMART" id="SM00287">
    <property type="entry name" value="SH3b"/>
    <property type="match status" value="1"/>
</dbReference>
<keyword evidence="2 7" id="KW-0812">Transmembrane</keyword>
<dbReference type="Proteomes" id="UP000092695">
    <property type="component" value="Chromosome"/>
</dbReference>
<reference evidence="10 11" key="1">
    <citation type="submission" date="2016-06" db="EMBL/GenBank/DDBJ databases">
        <title>Complete genome sequence of a deep-branching marine Gamma Proteobacterium Woeseia oceani type strain XK5.</title>
        <authorList>
            <person name="Mu D."/>
            <person name="Du Z."/>
        </authorList>
    </citation>
    <scope>NUCLEOTIDE SEQUENCE [LARGE SCALE GENOMIC DNA]</scope>
    <source>
        <strain evidence="10 11">XK5</strain>
    </source>
</reference>
<name>A0A193LD06_9GAMM</name>
<keyword evidence="11" id="KW-1185">Reference proteome</keyword>
<dbReference type="OrthoDB" id="9790951at2"/>